<evidence type="ECO:0000259" key="1">
    <source>
        <dbReference type="Pfam" id="PF00149"/>
    </source>
</evidence>
<protein>
    <recommendedName>
        <fullName evidence="1">Calcineurin-like phosphoesterase domain-containing protein</fullName>
    </recommendedName>
</protein>
<proteinExistence type="predicted"/>
<feature type="domain" description="Calcineurin-like phosphoesterase" evidence="1">
    <location>
        <begin position="4"/>
        <end position="260"/>
    </location>
</feature>
<reference evidence="2 3" key="1">
    <citation type="submission" date="2018-08" db="EMBL/GenBank/DDBJ databases">
        <title>A genome reference for cultivated species of the human gut microbiota.</title>
        <authorList>
            <person name="Zou Y."/>
            <person name="Xue W."/>
            <person name="Luo G."/>
        </authorList>
    </citation>
    <scope>NUCLEOTIDE SEQUENCE [LARGE SCALE GENOMIC DNA]</scope>
    <source>
        <strain evidence="2 3">TF11-15AC</strain>
    </source>
</reference>
<dbReference type="RefSeq" id="WP_117686881.1">
    <property type="nucleotide sequence ID" value="NZ_QSQP01000037.1"/>
</dbReference>
<dbReference type="InterPro" id="IPR004843">
    <property type="entry name" value="Calcineurin-like_PHP"/>
</dbReference>
<evidence type="ECO:0000313" key="3">
    <source>
        <dbReference type="Proteomes" id="UP000261052"/>
    </source>
</evidence>
<gene>
    <name evidence="2" type="ORF">DXD13_15685</name>
</gene>
<evidence type="ECO:0000313" key="2">
    <source>
        <dbReference type="EMBL" id="RGK38468.1"/>
    </source>
</evidence>
<dbReference type="GO" id="GO:0016787">
    <property type="term" value="F:hydrolase activity"/>
    <property type="evidence" value="ECO:0007669"/>
    <property type="project" value="InterPro"/>
</dbReference>
<comment type="caution">
    <text evidence="2">The sequence shown here is derived from an EMBL/GenBank/DDBJ whole genome shotgun (WGS) entry which is preliminary data.</text>
</comment>
<dbReference type="AlphaFoldDB" id="A0A3E4LM12"/>
<dbReference type="EMBL" id="QSQP01000037">
    <property type="protein sequence ID" value="RGK38468.1"/>
    <property type="molecule type" value="Genomic_DNA"/>
</dbReference>
<name>A0A3E4LM12_9FIRM</name>
<dbReference type="PANTHER" id="PTHR31302:SF0">
    <property type="entry name" value="TRANSMEMBRANE PROTEIN WITH METALLOPHOSPHOESTERASE DOMAIN"/>
    <property type="match status" value="1"/>
</dbReference>
<dbReference type="Proteomes" id="UP000261052">
    <property type="component" value="Unassembled WGS sequence"/>
</dbReference>
<dbReference type="Gene3D" id="3.60.21.10">
    <property type="match status" value="1"/>
</dbReference>
<dbReference type="InterPro" id="IPR051158">
    <property type="entry name" value="Metallophosphoesterase_sf"/>
</dbReference>
<dbReference type="InterPro" id="IPR029052">
    <property type="entry name" value="Metallo-depent_PP-like"/>
</dbReference>
<dbReference type="PANTHER" id="PTHR31302">
    <property type="entry name" value="TRANSMEMBRANE PROTEIN WITH METALLOPHOSPHOESTERASE DOMAIN-RELATED"/>
    <property type="match status" value="1"/>
</dbReference>
<organism evidence="2 3">
    <name type="scientific">Agathobacter rectalis</name>
    <dbReference type="NCBI Taxonomy" id="39491"/>
    <lineage>
        <taxon>Bacteria</taxon>
        <taxon>Bacillati</taxon>
        <taxon>Bacillota</taxon>
        <taxon>Clostridia</taxon>
        <taxon>Lachnospirales</taxon>
        <taxon>Lachnospiraceae</taxon>
        <taxon>Agathobacter</taxon>
    </lineage>
</organism>
<dbReference type="Pfam" id="PF00149">
    <property type="entry name" value="Metallophos"/>
    <property type="match status" value="1"/>
</dbReference>
<sequence>MNDFTILHLSDLHFNVKNNVLPTLMNNLLDDIAEQAKFIDNNIIIVVTGDLIHKGNYEYEASVLKFFRTLSKIIGDKFQDIYIVPGNHDKERNAIDKMILEKYVFTANDSTARKFKAKYWQYISYAFNKHLKLVKNIYKIFYKKNFAKHIIDETYGVNVTEIGDIRIAFIRLNTAWACVGDKDERKLKIGLFQLMDIYEQYESKKIPSNKELKNEYTITITLAHHPLNWLDGREETRVQSYLLSNALLNTDIYISGHIHDRDVINFHNTTHSLNTLVSGIGWPDSENNLSSSAYEHTYSWYTFNLDVNSIDVYVRKSDKAGTFETDTSIYTRPLFKEEEKIAMPINENKTQAFLEISTIKGRTTKVAYMTTESLIWMKSYMNIAIKIKARLNMELEKIRKQAYEELAGDINSENLMDFLLGGDSTARDELLMSMNKNDDVINKEFDAFLGVICRDILKIIEDELYLLDRKKHDLRVHFRKLYFEENKSVYKKLSVDCSNGRNGIGMRPINGELIMAAFETATPLIASVNKSICRESINDNNKKTDKNQIWSDFITMIPQFTGNEVKYRDDKNNWKSIPWITFGVTIYSCIDKSLLYLMDYYRFDKLVTESIDEFLWFFPVARESFDKYVKTTGKKYEW</sequence>
<dbReference type="SUPFAM" id="SSF56300">
    <property type="entry name" value="Metallo-dependent phosphatases"/>
    <property type="match status" value="1"/>
</dbReference>
<accession>A0A3E4LM12</accession>